<protein>
    <recommendedName>
        <fullName evidence="3 8">Thiazole synthase</fullName>
        <ecNumber evidence="3 8">2.8.1.10</ecNumber>
    </recommendedName>
</protein>
<feature type="active site" description="Schiff-base intermediate with DXP" evidence="8">
    <location>
        <position position="95"/>
    </location>
</feature>
<keyword evidence="4 8" id="KW-0808">Transferase</keyword>
<comment type="pathway">
    <text evidence="2 8">Cofactor biosynthesis; thiamine diphosphate biosynthesis.</text>
</comment>
<sequence>MLTIADTQFPSRLFTGTGKFANADTMLAAVRASDAALVTVALKRLDFGRSSDDILQPLQNAGHKLLPNTSGARTAKEAIFAAELGREMLGTEWVKVEIHPDPRYLMPDPIETFQACVELVQQGFKVLPYVHADPVLCCRLQEIGCAAVMPLGSPIGSNQGLASEPFLKIIIEQAQVPVVIDAGIGSPAQAMQAMALGADAVLVNTAIASARDPVAMAACFRQAVDIGRRAYEAGLGAVQHQANASSPLTGFLQQGVA</sequence>
<feature type="binding site" evidence="8">
    <location>
        <begin position="204"/>
        <end position="205"/>
    </location>
    <ligand>
        <name>1-deoxy-D-xylulose 5-phosphate</name>
        <dbReference type="ChEBI" id="CHEBI:57792"/>
    </ligand>
</feature>
<keyword evidence="8" id="KW-0963">Cytoplasm</keyword>
<organism evidence="10 11">
    <name type="scientific">Shewanella electrica</name>
    <dbReference type="NCBI Taxonomy" id="515560"/>
    <lineage>
        <taxon>Bacteria</taxon>
        <taxon>Pseudomonadati</taxon>
        <taxon>Pseudomonadota</taxon>
        <taxon>Gammaproteobacteria</taxon>
        <taxon>Alteromonadales</taxon>
        <taxon>Shewanellaceae</taxon>
        <taxon>Shewanella</taxon>
    </lineage>
</organism>
<evidence type="ECO:0000256" key="2">
    <source>
        <dbReference type="ARBA" id="ARBA00004948"/>
    </source>
</evidence>
<keyword evidence="11" id="KW-1185">Reference proteome</keyword>
<dbReference type="PANTHER" id="PTHR34266:SF2">
    <property type="entry name" value="THIAZOLE SYNTHASE"/>
    <property type="match status" value="1"/>
</dbReference>
<evidence type="ECO:0000256" key="8">
    <source>
        <dbReference type="HAMAP-Rule" id="MF_00443"/>
    </source>
</evidence>
<dbReference type="Proteomes" id="UP001201549">
    <property type="component" value="Unassembled WGS sequence"/>
</dbReference>
<dbReference type="PANTHER" id="PTHR34266">
    <property type="entry name" value="THIAZOLE SYNTHASE"/>
    <property type="match status" value="1"/>
</dbReference>
<name>A0ABT2FL50_9GAMM</name>
<evidence type="ECO:0000313" key="10">
    <source>
        <dbReference type="EMBL" id="MCS4557065.1"/>
    </source>
</evidence>
<reference evidence="10 11" key="1">
    <citation type="submission" date="2022-02" db="EMBL/GenBank/DDBJ databases">
        <authorList>
            <person name="Zhuang L."/>
        </authorList>
    </citation>
    <scope>NUCLEOTIDE SEQUENCE [LARGE SCALE GENOMIC DNA]</scope>
    <source>
        <strain evidence="10 11">C32</strain>
    </source>
</reference>
<comment type="caution">
    <text evidence="10">The sequence shown here is derived from an EMBL/GenBank/DDBJ whole genome shotgun (WGS) entry which is preliminary data.</text>
</comment>
<evidence type="ECO:0000256" key="3">
    <source>
        <dbReference type="ARBA" id="ARBA00011960"/>
    </source>
</evidence>
<reference evidence="11" key="2">
    <citation type="submission" date="2023-07" db="EMBL/GenBank/DDBJ databases">
        <title>Shewanella mangrovi sp. nov., an acetaldehyde- degrading bacterium isolated from mangrove sediment.</title>
        <authorList>
            <person name="Liu Y."/>
        </authorList>
    </citation>
    <scope>NUCLEOTIDE SEQUENCE [LARGE SCALE GENOMIC DNA]</scope>
    <source>
        <strain evidence="11">C32</strain>
    </source>
</reference>
<evidence type="ECO:0000256" key="7">
    <source>
        <dbReference type="ARBA" id="ARBA00049897"/>
    </source>
</evidence>
<comment type="subunit">
    <text evidence="8">Homotetramer. Forms heterodimers with either ThiH or ThiS.</text>
</comment>
<dbReference type="RefSeq" id="WP_238896547.1">
    <property type="nucleotide sequence ID" value="NZ_JAKOGG010000006.1"/>
</dbReference>
<evidence type="ECO:0000313" key="11">
    <source>
        <dbReference type="Proteomes" id="UP001201549"/>
    </source>
</evidence>
<accession>A0ABT2FL50</accession>
<feature type="domain" description="Thiazole synthase ThiG" evidence="9">
    <location>
        <begin position="3"/>
        <end position="247"/>
    </location>
</feature>
<dbReference type="HAMAP" id="MF_00443">
    <property type="entry name" value="ThiG"/>
    <property type="match status" value="1"/>
</dbReference>
<dbReference type="InterPro" id="IPR033983">
    <property type="entry name" value="Thiazole_synthase_ThiG"/>
</dbReference>
<evidence type="ECO:0000256" key="1">
    <source>
        <dbReference type="ARBA" id="ARBA00002834"/>
    </source>
</evidence>
<dbReference type="InterPro" id="IPR013785">
    <property type="entry name" value="Aldolase_TIM"/>
</dbReference>
<gene>
    <name evidence="8" type="primary">thiG</name>
    <name evidence="10" type="ORF">L9G74_11480</name>
</gene>
<comment type="function">
    <text evidence="1 8">Catalyzes the rearrangement of 1-deoxy-D-xylulose 5-phosphate (DXP) to produce the thiazole phosphate moiety of thiamine. Sulfur is provided by the thiocarboxylate moiety of the carrier protein ThiS. In vitro, sulfur can be provided by H(2)S.</text>
</comment>
<proteinExistence type="inferred from homology"/>
<evidence type="ECO:0000256" key="6">
    <source>
        <dbReference type="ARBA" id="ARBA00023270"/>
    </source>
</evidence>
<feature type="binding site" evidence="8">
    <location>
        <position position="156"/>
    </location>
    <ligand>
        <name>1-deoxy-D-xylulose 5-phosphate</name>
        <dbReference type="ChEBI" id="CHEBI:57792"/>
    </ligand>
</feature>
<dbReference type="EC" id="2.8.1.10" evidence="3 8"/>
<dbReference type="InterPro" id="IPR008867">
    <property type="entry name" value="ThiG"/>
</dbReference>
<comment type="subcellular location">
    <subcellularLocation>
        <location evidence="8">Cytoplasm</location>
    </subcellularLocation>
</comment>
<dbReference type="EMBL" id="JAKOGG010000006">
    <property type="protein sequence ID" value="MCS4557065.1"/>
    <property type="molecule type" value="Genomic_DNA"/>
</dbReference>
<comment type="catalytic activity">
    <reaction evidence="7 8">
        <text>[ThiS sulfur-carrier protein]-C-terminal-Gly-aminoethanethioate + 2-iminoacetate + 1-deoxy-D-xylulose 5-phosphate = [ThiS sulfur-carrier protein]-C-terminal Gly-Gly + 2-[(2R,5Z)-2-carboxy-4-methylthiazol-5(2H)-ylidene]ethyl phosphate + 2 H2O + H(+)</text>
        <dbReference type="Rhea" id="RHEA:26297"/>
        <dbReference type="Rhea" id="RHEA-COMP:12909"/>
        <dbReference type="Rhea" id="RHEA-COMP:19908"/>
        <dbReference type="ChEBI" id="CHEBI:15377"/>
        <dbReference type="ChEBI" id="CHEBI:15378"/>
        <dbReference type="ChEBI" id="CHEBI:57792"/>
        <dbReference type="ChEBI" id="CHEBI:62899"/>
        <dbReference type="ChEBI" id="CHEBI:77846"/>
        <dbReference type="ChEBI" id="CHEBI:90778"/>
        <dbReference type="ChEBI" id="CHEBI:232372"/>
        <dbReference type="EC" id="2.8.1.10"/>
    </reaction>
</comment>
<keyword evidence="6 8" id="KW-0704">Schiff base</keyword>
<evidence type="ECO:0000256" key="5">
    <source>
        <dbReference type="ARBA" id="ARBA00022977"/>
    </source>
</evidence>
<dbReference type="Gene3D" id="3.20.20.70">
    <property type="entry name" value="Aldolase class I"/>
    <property type="match status" value="1"/>
</dbReference>
<dbReference type="SUPFAM" id="SSF110399">
    <property type="entry name" value="ThiG-like"/>
    <property type="match status" value="1"/>
</dbReference>
<keyword evidence="5 8" id="KW-0784">Thiamine biosynthesis</keyword>
<dbReference type="CDD" id="cd04728">
    <property type="entry name" value="ThiG"/>
    <property type="match status" value="1"/>
</dbReference>
<evidence type="ECO:0000259" key="9">
    <source>
        <dbReference type="Pfam" id="PF05690"/>
    </source>
</evidence>
<comment type="similarity">
    <text evidence="8">Belongs to the ThiG family.</text>
</comment>
<feature type="binding site" evidence="8">
    <location>
        <begin position="182"/>
        <end position="183"/>
    </location>
    <ligand>
        <name>1-deoxy-D-xylulose 5-phosphate</name>
        <dbReference type="ChEBI" id="CHEBI:57792"/>
    </ligand>
</feature>
<dbReference type="Pfam" id="PF05690">
    <property type="entry name" value="ThiG"/>
    <property type="match status" value="1"/>
</dbReference>
<evidence type="ECO:0000256" key="4">
    <source>
        <dbReference type="ARBA" id="ARBA00022679"/>
    </source>
</evidence>